<dbReference type="Proteomes" id="UP000786989">
    <property type="component" value="Unassembled WGS sequence"/>
</dbReference>
<dbReference type="GO" id="GO:0045936">
    <property type="term" value="P:negative regulation of phosphate metabolic process"/>
    <property type="evidence" value="ECO:0007669"/>
    <property type="project" value="InterPro"/>
</dbReference>
<dbReference type="InterPro" id="IPR028366">
    <property type="entry name" value="PhoU"/>
</dbReference>
<dbReference type="GO" id="GO:0005737">
    <property type="term" value="C:cytoplasm"/>
    <property type="evidence" value="ECO:0007669"/>
    <property type="project" value="UniProtKB-SubCell"/>
</dbReference>
<dbReference type="AlphaFoldDB" id="A0A9D2UYQ3"/>
<feature type="domain" description="PhoU" evidence="8">
    <location>
        <begin position="121"/>
        <end position="206"/>
    </location>
</feature>
<evidence type="ECO:0000313" key="9">
    <source>
        <dbReference type="EMBL" id="HJF66427.1"/>
    </source>
</evidence>
<evidence type="ECO:0000256" key="1">
    <source>
        <dbReference type="ARBA" id="ARBA00004496"/>
    </source>
</evidence>
<dbReference type="Gene3D" id="1.20.58.220">
    <property type="entry name" value="Phosphate transport system protein phou homolog 2, domain 2"/>
    <property type="match status" value="1"/>
</dbReference>
<evidence type="ECO:0000256" key="3">
    <source>
        <dbReference type="ARBA" id="ARBA00011738"/>
    </source>
</evidence>
<evidence type="ECO:0000259" key="8">
    <source>
        <dbReference type="Pfam" id="PF01895"/>
    </source>
</evidence>
<dbReference type="GO" id="GO:0030643">
    <property type="term" value="P:intracellular phosphate ion homeostasis"/>
    <property type="evidence" value="ECO:0007669"/>
    <property type="project" value="InterPro"/>
</dbReference>
<dbReference type="GO" id="GO:0006817">
    <property type="term" value="P:phosphate ion transport"/>
    <property type="evidence" value="ECO:0007669"/>
    <property type="project" value="UniProtKB-KW"/>
</dbReference>
<evidence type="ECO:0000256" key="7">
    <source>
        <dbReference type="PIRNR" id="PIRNR003107"/>
    </source>
</evidence>
<dbReference type="PANTHER" id="PTHR42930">
    <property type="entry name" value="PHOSPHATE-SPECIFIC TRANSPORT SYSTEM ACCESSORY PROTEIN PHOU"/>
    <property type="match status" value="1"/>
</dbReference>
<reference evidence="9" key="2">
    <citation type="submission" date="2021-09" db="EMBL/GenBank/DDBJ databases">
        <authorList>
            <person name="Gilroy R."/>
        </authorList>
    </citation>
    <scope>NUCLEOTIDE SEQUENCE</scope>
    <source>
        <strain evidence="9">ChiGjej6B6-11269</strain>
    </source>
</reference>
<comment type="similarity">
    <text evidence="2 7">Belongs to the PhoU family.</text>
</comment>
<reference evidence="9" key="1">
    <citation type="journal article" date="2021" name="PeerJ">
        <title>Extensive microbial diversity within the chicken gut microbiome revealed by metagenomics and culture.</title>
        <authorList>
            <person name="Gilroy R."/>
            <person name="Ravi A."/>
            <person name="Getino M."/>
            <person name="Pursley I."/>
            <person name="Horton D.L."/>
            <person name="Alikhan N.F."/>
            <person name="Baker D."/>
            <person name="Gharbi K."/>
            <person name="Hall N."/>
            <person name="Watson M."/>
            <person name="Adriaenssens E.M."/>
            <person name="Foster-Nyarko E."/>
            <person name="Jarju S."/>
            <person name="Secka A."/>
            <person name="Antonio M."/>
            <person name="Oren A."/>
            <person name="Chaudhuri R.R."/>
            <person name="La Ragione R."/>
            <person name="Hildebrand F."/>
            <person name="Pallen M.J."/>
        </authorList>
    </citation>
    <scope>NUCLEOTIDE SEQUENCE</scope>
    <source>
        <strain evidence="9">ChiGjej6B6-11269</strain>
    </source>
</reference>
<keyword evidence="5 7" id="KW-0963">Cytoplasm</keyword>
<comment type="caution">
    <text evidence="9">The sequence shown here is derived from an EMBL/GenBank/DDBJ whole genome shotgun (WGS) entry which is preliminary data.</text>
</comment>
<evidence type="ECO:0000313" key="10">
    <source>
        <dbReference type="Proteomes" id="UP000786989"/>
    </source>
</evidence>
<feature type="domain" description="PhoU" evidence="8">
    <location>
        <begin position="20"/>
        <end position="105"/>
    </location>
</feature>
<dbReference type="PIRSF" id="PIRSF003107">
    <property type="entry name" value="PhoU"/>
    <property type="match status" value="1"/>
</dbReference>
<evidence type="ECO:0000256" key="6">
    <source>
        <dbReference type="ARBA" id="ARBA00022592"/>
    </source>
</evidence>
<dbReference type="PANTHER" id="PTHR42930:SF3">
    <property type="entry name" value="PHOSPHATE-SPECIFIC TRANSPORT SYSTEM ACCESSORY PROTEIN PHOU"/>
    <property type="match status" value="1"/>
</dbReference>
<gene>
    <name evidence="9" type="primary">phoU</name>
    <name evidence="9" type="ORF">K8U77_09990</name>
</gene>
<dbReference type="InterPro" id="IPR038078">
    <property type="entry name" value="PhoU-like_sf"/>
</dbReference>
<dbReference type="RefSeq" id="WP_220092537.1">
    <property type="nucleotide sequence ID" value="NZ_JBHTHO010000005.1"/>
</dbReference>
<comment type="subcellular location">
    <subcellularLocation>
        <location evidence="1 7">Cytoplasm</location>
    </subcellularLocation>
</comment>
<organism evidence="9 10">
    <name type="scientific">Slackia equolifaciens</name>
    <dbReference type="NCBI Taxonomy" id="498718"/>
    <lineage>
        <taxon>Bacteria</taxon>
        <taxon>Bacillati</taxon>
        <taxon>Actinomycetota</taxon>
        <taxon>Coriobacteriia</taxon>
        <taxon>Eggerthellales</taxon>
        <taxon>Eggerthellaceae</taxon>
        <taxon>Slackia</taxon>
    </lineage>
</organism>
<dbReference type="NCBIfam" id="TIGR02135">
    <property type="entry name" value="phoU_full"/>
    <property type="match status" value="1"/>
</dbReference>
<evidence type="ECO:0000256" key="5">
    <source>
        <dbReference type="ARBA" id="ARBA00022490"/>
    </source>
</evidence>
<dbReference type="SUPFAM" id="SSF109755">
    <property type="entry name" value="PhoU-like"/>
    <property type="match status" value="1"/>
</dbReference>
<dbReference type="InterPro" id="IPR026022">
    <property type="entry name" value="PhoU_dom"/>
</dbReference>
<comment type="subunit">
    <text evidence="3 7">Homodimer.</text>
</comment>
<sequence>MMRTVFDSQLALLEAQMLVMASSMEEAVVGAVEVLESRDKERARAIMEGDDDIDHQEREIEALCLKLLLTQQPVAGDLRRVSAALKMVGDMERIADQAADIAEIVLTLEGEAFDSKLNKHLAKMGRQAAGMVHDAAEAFVKRDGERASQVVGEDASVNEMFERVKRDIIKGIQAESDPAANLVEALMVAKYLERVGDHAQNIAEWVEYSITGRYKGELLG</sequence>
<name>A0A9D2UYQ3_9ACTN</name>
<dbReference type="Pfam" id="PF01895">
    <property type="entry name" value="PhoU"/>
    <property type="match status" value="2"/>
</dbReference>
<dbReference type="FunFam" id="1.20.58.220:FF:000004">
    <property type="entry name" value="Phosphate-specific transport system accessory protein PhoU"/>
    <property type="match status" value="1"/>
</dbReference>
<proteinExistence type="inferred from homology"/>
<accession>A0A9D2UYQ3</accession>
<comment type="function">
    <text evidence="7">Plays a role in the regulation of phosphate uptake.</text>
</comment>
<evidence type="ECO:0000256" key="4">
    <source>
        <dbReference type="ARBA" id="ARBA00022448"/>
    </source>
</evidence>
<dbReference type="EMBL" id="DYWI01000195">
    <property type="protein sequence ID" value="HJF66427.1"/>
    <property type="molecule type" value="Genomic_DNA"/>
</dbReference>
<evidence type="ECO:0000256" key="2">
    <source>
        <dbReference type="ARBA" id="ARBA00008107"/>
    </source>
</evidence>
<keyword evidence="4 7" id="KW-0813">Transport</keyword>
<protein>
    <recommendedName>
        <fullName evidence="7">Phosphate-specific transport system accessory protein PhoU</fullName>
    </recommendedName>
</protein>
<keyword evidence="6 7" id="KW-0592">Phosphate transport</keyword>